<dbReference type="SUPFAM" id="SSF50814">
    <property type="entry name" value="Lipocalins"/>
    <property type="match status" value="1"/>
</dbReference>
<sequence length="141" mass="16221">MTKDVLVTVRGLQMTPDGDDTIEVTTTGKYYEKDGKRYLFYDEIGDDTNLIVKNSIQITEEHVSVSKKGVINAQMNFEKENKLVSVYETPYGQMEMGIYTTGICLDEQDDFLELKLEYLLEINNQHVSDSEILLQIRPQQN</sequence>
<dbReference type="InterPro" id="IPR012674">
    <property type="entry name" value="Calycin"/>
</dbReference>
<dbReference type="Proteomes" id="UP001198200">
    <property type="component" value="Unassembled WGS sequence"/>
</dbReference>
<comment type="caution">
    <text evidence="1">The sequence shown here is derived from an EMBL/GenBank/DDBJ whole genome shotgun (WGS) entry which is preliminary data.</text>
</comment>
<organism evidence="1 2">
    <name type="scientific">Anthropogastromicrobium aceti</name>
    <dbReference type="NCBI Taxonomy" id="2981768"/>
    <lineage>
        <taxon>Bacteria</taxon>
        <taxon>Bacillati</taxon>
        <taxon>Bacillota</taxon>
        <taxon>Clostridia</taxon>
        <taxon>Lachnospirales</taxon>
        <taxon>Lachnospiraceae</taxon>
        <taxon>Anthropogastromicrobium</taxon>
    </lineage>
</organism>
<evidence type="ECO:0000313" key="2">
    <source>
        <dbReference type="Proteomes" id="UP001198200"/>
    </source>
</evidence>
<evidence type="ECO:0000313" key="1">
    <source>
        <dbReference type="EMBL" id="MCC2222050.1"/>
    </source>
</evidence>
<accession>A0AAE3E592</accession>
<dbReference type="RefSeq" id="WP_227100442.1">
    <property type="nucleotide sequence ID" value="NZ_JAJEQN010000026.1"/>
</dbReference>
<dbReference type="Gene3D" id="2.40.128.20">
    <property type="match status" value="1"/>
</dbReference>
<reference evidence="1 2" key="1">
    <citation type="submission" date="2021-10" db="EMBL/GenBank/DDBJ databases">
        <title>Anaerobic single-cell dispensing facilitates the cultivation of human gut bacteria.</title>
        <authorList>
            <person name="Afrizal A."/>
        </authorList>
    </citation>
    <scope>NUCLEOTIDE SEQUENCE [LARGE SCALE GENOMIC DNA]</scope>
    <source>
        <strain evidence="1 2">CLA-AA-H224</strain>
    </source>
</reference>
<name>A0AAE3E592_9FIRM</name>
<keyword evidence="2" id="KW-1185">Reference proteome</keyword>
<dbReference type="Pfam" id="PF09148">
    <property type="entry name" value="DUF1934"/>
    <property type="match status" value="1"/>
</dbReference>
<protein>
    <submittedName>
        <fullName evidence="1">DUF1934 domain-containing protein</fullName>
    </submittedName>
</protein>
<dbReference type="EMBL" id="JAJEQN010000026">
    <property type="protein sequence ID" value="MCC2222050.1"/>
    <property type="molecule type" value="Genomic_DNA"/>
</dbReference>
<proteinExistence type="predicted"/>
<dbReference type="AlphaFoldDB" id="A0AAE3E592"/>
<gene>
    <name evidence="1" type="ORF">LKD48_10445</name>
</gene>
<dbReference type="InterPro" id="IPR015231">
    <property type="entry name" value="DUF1934"/>
</dbReference>